<dbReference type="PANTHER" id="PTHR11732">
    <property type="entry name" value="ALDO/KETO REDUCTASE"/>
    <property type="match status" value="1"/>
</dbReference>
<dbReference type="InterPro" id="IPR020471">
    <property type="entry name" value="AKR"/>
</dbReference>
<dbReference type="PROSITE" id="PS00798">
    <property type="entry name" value="ALDOKETO_REDUCTASE_1"/>
    <property type="match status" value="1"/>
</dbReference>
<evidence type="ECO:0000313" key="7">
    <source>
        <dbReference type="EMBL" id="KAL2623681.1"/>
    </source>
</evidence>
<keyword evidence="2" id="KW-0521">NADP</keyword>
<accession>A0ABD1YAA9</accession>
<dbReference type="PROSITE" id="PS00062">
    <property type="entry name" value="ALDOKETO_REDUCTASE_2"/>
    <property type="match status" value="1"/>
</dbReference>
<feature type="domain" description="NADP-dependent oxidoreductase" evidence="6">
    <location>
        <begin position="29"/>
        <end position="290"/>
    </location>
</feature>
<dbReference type="AlphaFoldDB" id="A0ABD1YAA9"/>
<dbReference type="SUPFAM" id="SSF51430">
    <property type="entry name" value="NAD(P)-linked oxidoreductase"/>
    <property type="match status" value="1"/>
</dbReference>
<dbReference type="InterPro" id="IPR018170">
    <property type="entry name" value="Aldo/ket_reductase_CS"/>
</dbReference>
<dbReference type="Pfam" id="PF00248">
    <property type="entry name" value="Aldo_ket_red"/>
    <property type="match status" value="1"/>
</dbReference>
<evidence type="ECO:0000259" key="6">
    <source>
        <dbReference type="Pfam" id="PF00248"/>
    </source>
</evidence>
<dbReference type="InterPro" id="IPR023210">
    <property type="entry name" value="NADP_OxRdtase_dom"/>
</dbReference>
<dbReference type="EMBL" id="JBHFFA010000006">
    <property type="protein sequence ID" value="KAL2623681.1"/>
    <property type="molecule type" value="Genomic_DNA"/>
</dbReference>
<dbReference type="FunFam" id="3.20.20.100:FF:000013">
    <property type="entry name" value="NADPH-dependent codeinone reductase 1-1"/>
    <property type="match status" value="1"/>
</dbReference>
<feature type="binding site" evidence="4">
    <location>
        <position position="124"/>
    </location>
    <ligand>
        <name>substrate</name>
    </ligand>
</feature>
<dbReference type="InterPro" id="IPR036812">
    <property type="entry name" value="NAD(P)_OxRdtase_dom_sf"/>
</dbReference>
<comment type="similarity">
    <text evidence="1">Belongs to the aldo/keto reductase family.</text>
</comment>
<reference evidence="7 8" key="1">
    <citation type="submission" date="2024-09" db="EMBL/GenBank/DDBJ databases">
        <title>Chromosome-scale assembly of Riccia fluitans.</title>
        <authorList>
            <person name="Paukszto L."/>
            <person name="Sawicki J."/>
            <person name="Karawczyk K."/>
            <person name="Piernik-Szablinska J."/>
            <person name="Szczecinska M."/>
            <person name="Mazdziarz M."/>
        </authorList>
    </citation>
    <scope>NUCLEOTIDE SEQUENCE [LARGE SCALE GENOMIC DNA]</scope>
    <source>
        <strain evidence="7">Rf_01</strain>
        <tissue evidence="7">Aerial parts of the thallus</tissue>
    </source>
</reference>
<evidence type="ECO:0000256" key="2">
    <source>
        <dbReference type="ARBA" id="ARBA00022857"/>
    </source>
</evidence>
<keyword evidence="8" id="KW-1185">Reference proteome</keyword>
<feature type="active site" description="Proton donor" evidence="3">
    <location>
        <position position="63"/>
    </location>
</feature>
<name>A0ABD1YAA9_9MARC</name>
<gene>
    <name evidence="7" type="ORF">R1flu_003886</name>
</gene>
<evidence type="ECO:0000256" key="1">
    <source>
        <dbReference type="ARBA" id="ARBA00007905"/>
    </source>
</evidence>
<comment type="caution">
    <text evidence="7">The sequence shown here is derived from an EMBL/GenBank/DDBJ whole genome shotgun (WGS) entry which is preliminary data.</text>
</comment>
<evidence type="ECO:0000256" key="5">
    <source>
        <dbReference type="PIRSR" id="PIRSR000097-3"/>
    </source>
</evidence>
<proteinExistence type="inferred from homology"/>
<dbReference type="Proteomes" id="UP001605036">
    <property type="component" value="Unassembled WGS sequence"/>
</dbReference>
<organism evidence="7 8">
    <name type="scientific">Riccia fluitans</name>
    <dbReference type="NCBI Taxonomy" id="41844"/>
    <lineage>
        <taxon>Eukaryota</taxon>
        <taxon>Viridiplantae</taxon>
        <taxon>Streptophyta</taxon>
        <taxon>Embryophyta</taxon>
        <taxon>Marchantiophyta</taxon>
        <taxon>Marchantiopsida</taxon>
        <taxon>Marchantiidae</taxon>
        <taxon>Marchantiales</taxon>
        <taxon>Ricciaceae</taxon>
        <taxon>Riccia</taxon>
    </lineage>
</organism>
<protein>
    <recommendedName>
        <fullName evidence="6">NADP-dependent oxidoreductase domain-containing protein</fullName>
    </recommendedName>
</protein>
<dbReference type="Gene3D" id="3.20.20.100">
    <property type="entry name" value="NADP-dependent oxidoreductase domain"/>
    <property type="match status" value="1"/>
</dbReference>
<dbReference type="PRINTS" id="PR00069">
    <property type="entry name" value="ALDKETRDTASE"/>
</dbReference>
<evidence type="ECO:0000256" key="4">
    <source>
        <dbReference type="PIRSR" id="PIRSR000097-2"/>
    </source>
</evidence>
<dbReference type="PIRSF" id="PIRSF000097">
    <property type="entry name" value="AKR"/>
    <property type="match status" value="1"/>
</dbReference>
<evidence type="ECO:0000256" key="3">
    <source>
        <dbReference type="PIRSR" id="PIRSR000097-1"/>
    </source>
</evidence>
<sequence>MAQSQQLKKDESVEEAYFTLRSGHRIPALGLGTWKAETNVVRDAVYNAIVECGYRHIDCAHIYGNEKEVGEGLQMAFDAGIKREDIFVTSKLWIKSCVPEKVRPALDTTLSDLGLKYVDLYLIHWPICLSEDASSPPKKGQVLPFDTVGVWREMEKLVEQKLVRDIGVSNFTVKKLEHLLANSTIKPSVNQVEMHPSWRNDNVLNYCKKENIHVTAYSPLGSSSTDLFHAEEVIQTSEKVGKTPGEIMIRWLIQRGVSTIPKSSNKERIKENMRVFDFKIPDEDMQKLSSVPTQKRTNPGGELIVTSEEEKESILREFWEGEL</sequence>
<feature type="site" description="Lowers pKa of active site Tyr" evidence="5">
    <location>
        <position position="91"/>
    </location>
</feature>
<evidence type="ECO:0000313" key="8">
    <source>
        <dbReference type="Proteomes" id="UP001605036"/>
    </source>
</evidence>